<dbReference type="Proteomes" id="UP000791080">
    <property type="component" value="Unassembled WGS sequence"/>
</dbReference>
<evidence type="ECO:0000256" key="6">
    <source>
        <dbReference type="SAM" id="MobiDB-lite"/>
    </source>
</evidence>
<keyword evidence="4" id="KW-0046">Antibiotic resistance</keyword>
<dbReference type="PROSITE" id="PS51186">
    <property type="entry name" value="GNAT"/>
    <property type="match status" value="1"/>
</dbReference>
<dbReference type="Gene3D" id="3.40.630.30">
    <property type="match status" value="1"/>
</dbReference>
<protein>
    <recommendedName>
        <fullName evidence="3">Lysine N-acyltransferase MbtK</fullName>
    </recommendedName>
    <alternativeName>
        <fullName evidence="5">Mycobactin synthase protein K</fullName>
    </alternativeName>
</protein>
<evidence type="ECO:0000256" key="3">
    <source>
        <dbReference type="ARBA" id="ARBA00020586"/>
    </source>
</evidence>
<dbReference type="SMART" id="SM01006">
    <property type="entry name" value="AlcB"/>
    <property type="match status" value="1"/>
</dbReference>
<proteinExistence type="predicted"/>
<dbReference type="Pfam" id="PF13523">
    <property type="entry name" value="Acetyltransf_8"/>
    <property type="match status" value="1"/>
</dbReference>
<evidence type="ECO:0000256" key="4">
    <source>
        <dbReference type="ARBA" id="ARBA00023251"/>
    </source>
</evidence>
<dbReference type="PANTHER" id="PTHR31438:SF1">
    <property type="entry name" value="LYSINE N-ACYLTRANSFERASE C17G9.06C-RELATED"/>
    <property type="match status" value="1"/>
</dbReference>
<accession>A0ABT1JG98</accession>
<gene>
    <name evidence="8" type="ORF">G443_001743</name>
</gene>
<dbReference type="PANTHER" id="PTHR31438">
    <property type="entry name" value="LYSINE N-ACYLTRANSFERASE C17G9.06C-RELATED"/>
    <property type="match status" value="1"/>
</dbReference>
<evidence type="ECO:0000256" key="2">
    <source>
        <dbReference type="ARBA" id="ARBA00005102"/>
    </source>
</evidence>
<reference evidence="8 9" key="2">
    <citation type="submission" date="2022-06" db="EMBL/GenBank/DDBJ databases">
        <title>Genomic Encyclopedia of Type Strains, Phase I: the one thousand microbial genomes (KMG-I) project.</title>
        <authorList>
            <person name="Kyrpides N."/>
        </authorList>
    </citation>
    <scope>NUCLEOTIDE SEQUENCE [LARGE SCALE GENOMIC DNA]</scope>
    <source>
        <strain evidence="8 9">DSM 43889</strain>
    </source>
</reference>
<name>A0ABT1JG98_ACTCY</name>
<evidence type="ECO:0000313" key="8">
    <source>
        <dbReference type="EMBL" id="MCP2331473.1"/>
    </source>
</evidence>
<dbReference type="InterPro" id="IPR016181">
    <property type="entry name" value="Acyl_CoA_acyltransferase"/>
</dbReference>
<comment type="caution">
    <text evidence="8">The sequence shown here is derived from an EMBL/GenBank/DDBJ whole genome shotgun (WGS) entry which is preliminary data.</text>
</comment>
<keyword evidence="9" id="KW-1185">Reference proteome</keyword>
<feature type="region of interest" description="Disordered" evidence="6">
    <location>
        <begin position="1"/>
        <end position="26"/>
    </location>
</feature>
<dbReference type="InterPro" id="IPR019432">
    <property type="entry name" value="Acyltransferase_MbtK/IucB-like"/>
</dbReference>
<dbReference type="SUPFAM" id="SSF55729">
    <property type="entry name" value="Acyl-CoA N-acyltransferases (Nat)"/>
    <property type="match status" value="1"/>
</dbReference>
<organism evidence="8 9">
    <name type="scientific">Actinoalloteichus caeruleus DSM 43889</name>
    <dbReference type="NCBI Taxonomy" id="1120930"/>
    <lineage>
        <taxon>Bacteria</taxon>
        <taxon>Bacillati</taxon>
        <taxon>Actinomycetota</taxon>
        <taxon>Actinomycetes</taxon>
        <taxon>Pseudonocardiales</taxon>
        <taxon>Pseudonocardiaceae</taxon>
        <taxon>Actinoalloteichus</taxon>
        <taxon>Actinoalloteichus cyanogriseus</taxon>
    </lineage>
</organism>
<evidence type="ECO:0000259" key="7">
    <source>
        <dbReference type="PROSITE" id="PS51186"/>
    </source>
</evidence>
<comment type="function">
    <text evidence="1">Acyltransferase required for the direct transfer of medium- to long-chain fatty acyl moieties from a carrier protein (MbtL) on to the epsilon-amino group of lysine residue in the mycobactin core.</text>
</comment>
<comment type="pathway">
    <text evidence="2">Siderophore biosynthesis; mycobactin biosynthesis.</text>
</comment>
<sequence>MSSPPTSPAPSDTSVPDRTEVPAPPVPELAGRWRLRAMASPGSGARAAEDLDLVYQWMRTPHVAAFWAQAWTRHRWEQEIDDQLAGAHSRPVLALRDGVPLGYLEIYRVCRNRLAAHYPFLPHDVGVHLAIGDRAQLGQGLGRELLVALATAVLAEEPACRRVVAEPAVANVGSVRCFLAAGFRHLGEITLPDKLAALMVRPRSEGDLPT</sequence>
<evidence type="ECO:0000256" key="1">
    <source>
        <dbReference type="ARBA" id="ARBA00003818"/>
    </source>
</evidence>
<dbReference type="RefSeq" id="WP_245588803.1">
    <property type="nucleotide sequence ID" value="NZ_AUBJ02000001.1"/>
</dbReference>
<evidence type="ECO:0000313" key="9">
    <source>
        <dbReference type="Proteomes" id="UP000791080"/>
    </source>
</evidence>
<reference evidence="8 9" key="1">
    <citation type="submission" date="2013-07" db="EMBL/GenBank/DDBJ databases">
        <authorList>
            <consortium name="DOE Joint Genome Institute"/>
            <person name="Reeve W."/>
            <person name="Huntemann M."/>
            <person name="Han J."/>
            <person name="Chen A."/>
            <person name="Kyrpides N."/>
            <person name="Mavromatis K."/>
            <person name="Markowitz V."/>
            <person name="Palaniappan K."/>
            <person name="Ivanova N."/>
            <person name="Schaumberg A."/>
            <person name="Pati A."/>
            <person name="Liolios K."/>
            <person name="Nordberg H.P."/>
            <person name="Cantor M.N."/>
            <person name="Hua S.X."/>
            <person name="Woyke T."/>
        </authorList>
    </citation>
    <scope>NUCLEOTIDE SEQUENCE [LARGE SCALE GENOMIC DNA]</scope>
    <source>
        <strain evidence="8 9">DSM 43889</strain>
    </source>
</reference>
<dbReference type="EMBL" id="AUBJ02000001">
    <property type="protein sequence ID" value="MCP2331473.1"/>
    <property type="molecule type" value="Genomic_DNA"/>
</dbReference>
<evidence type="ECO:0000256" key="5">
    <source>
        <dbReference type="ARBA" id="ARBA00031122"/>
    </source>
</evidence>
<dbReference type="InterPro" id="IPR000182">
    <property type="entry name" value="GNAT_dom"/>
</dbReference>
<feature type="domain" description="N-acetyltransferase" evidence="7">
    <location>
        <begin position="33"/>
        <end position="204"/>
    </location>
</feature>